<evidence type="ECO:0000259" key="2">
    <source>
        <dbReference type="Pfam" id="PF04187"/>
    </source>
</evidence>
<dbReference type="Pfam" id="PF04187">
    <property type="entry name" value="Cofac_haem_bdg"/>
    <property type="match status" value="1"/>
</dbReference>
<dbReference type="AlphaFoldDB" id="A0A2M9R3L7"/>
<feature type="chain" id="PRO_5014696213" evidence="1">
    <location>
        <begin position="20"/>
        <end position="286"/>
    </location>
</feature>
<name>A0A2M9R3L7_9FLAO</name>
<keyword evidence="1" id="KW-0732">Signal</keyword>
<dbReference type="Proteomes" id="UP000231960">
    <property type="component" value="Unassembled WGS sequence"/>
</dbReference>
<evidence type="ECO:0000256" key="1">
    <source>
        <dbReference type="SAM" id="SignalP"/>
    </source>
</evidence>
<feature type="signal peptide" evidence="1">
    <location>
        <begin position="1"/>
        <end position="19"/>
    </location>
</feature>
<dbReference type="SUPFAM" id="SSF159501">
    <property type="entry name" value="EreA/ChaN-like"/>
    <property type="match status" value="1"/>
</dbReference>
<reference evidence="3 4" key="1">
    <citation type="submission" date="2017-06" db="EMBL/GenBank/DDBJ databases">
        <title>Description of Avrilella dinanensis gen. nov. sp. nov.</title>
        <authorList>
            <person name="Leyer C."/>
            <person name="Sassi M."/>
            <person name="Minet J."/>
            <person name="Kayal S."/>
            <person name="Cattoir V."/>
        </authorList>
    </citation>
    <scope>NUCLEOTIDE SEQUENCE [LARGE SCALE GENOMIC DNA]</scope>
    <source>
        <strain evidence="3 4">UR159</strain>
    </source>
</reference>
<comment type="caution">
    <text evidence="3">The sequence shown here is derived from an EMBL/GenBank/DDBJ whole genome shotgun (WGS) entry which is preliminary data.</text>
</comment>
<dbReference type="RefSeq" id="WP_100676892.1">
    <property type="nucleotide sequence ID" value="NZ_NIPO01000001.1"/>
</dbReference>
<accession>A0A2M9R3L7</accession>
<protein>
    <submittedName>
        <fullName evidence="3">Iron-regulated protein</fullName>
    </submittedName>
</protein>
<evidence type="ECO:0000313" key="4">
    <source>
        <dbReference type="Proteomes" id="UP000231960"/>
    </source>
</evidence>
<sequence length="286" mass="33174">MKKIIATLLILFSVQLVTAQKTELYRIYNAKGKKVHFDKMTKKVSDADVILFGEHHNNAVAHWLQLQLTKKMHQQRQIVLGAEMFERDNAQALSDYVSGSLDGKTFDSVVRFWNNYVTDYKPLVEFAKENQVDFIATNVPRRYASKLYKEGEEALFALPEEEKVWIAPLPFPYDATLPAYAQMMEMFKDSDHANENFPKAQAIKDATMGYFIVQNLRSGQQFIHFNGAYHSDNYEGIYWYLNQYKPGLDIKTITVVEQEDISRLEDEHKQKADYIIVFPTDAPKSY</sequence>
<evidence type="ECO:0000313" key="3">
    <source>
        <dbReference type="EMBL" id="PJR03323.1"/>
    </source>
</evidence>
<dbReference type="Gene3D" id="3.40.50.11550">
    <property type="match status" value="2"/>
</dbReference>
<gene>
    <name evidence="3" type="ORF">CDL10_01515</name>
</gene>
<dbReference type="EMBL" id="NIPO01000001">
    <property type="protein sequence ID" value="PJR03323.1"/>
    <property type="molecule type" value="Genomic_DNA"/>
</dbReference>
<dbReference type="OrthoDB" id="1680202at2"/>
<organism evidence="3 4">
    <name type="scientific">Avrilella dinanensis</name>
    <dbReference type="NCBI Taxonomy" id="2008672"/>
    <lineage>
        <taxon>Bacteria</taxon>
        <taxon>Pseudomonadati</taxon>
        <taxon>Bacteroidota</taxon>
        <taxon>Flavobacteriia</taxon>
        <taxon>Flavobacteriales</taxon>
        <taxon>Flavobacteriaceae</taxon>
        <taxon>Avrilella</taxon>
    </lineage>
</organism>
<proteinExistence type="predicted"/>
<keyword evidence="4" id="KW-1185">Reference proteome</keyword>
<dbReference type="CDD" id="cd14727">
    <property type="entry name" value="ChanN-like"/>
    <property type="match status" value="1"/>
</dbReference>
<feature type="domain" description="Haem-binding uptake Tiki superfamily ChaN" evidence="2">
    <location>
        <begin position="40"/>
        <end position="241"/>
    </location>
</feature>
<dbReference type="InterPro" id="IPR007314">
    <property type="entry name" value="Cofac_haem-bd_dom"/>
</dbReference>